<dbReference type="RefSeq" id="WP_289959824.1">
    <property type="nucleotide sequence ID" value="NZ_JAUEMJ010000013.1"/>
</dbReference>
<dbReference type="EMBL" id="JAUEMJ010000013">
    <property type="protein sequence ID" value="MDN3243422.1"/>
    <property type="molecule type" value="Genomic_DNA"/>
</dbReference>
<keyword evidence="2" id="KW-1185">Reference proteome</keyword>
<sequence>MTLRFTDGLPVLGYREIDGRALAFAWVWHEPALRLTFADHHPNLIGHVTHLDGLPRLAAAPDNLAWLRQDDPARTRAVLDHAIDLWRTKDRVFRHCEG</sequence>
<accession>A0ABT7YXV3</accession>
<gene>
    <name evidence="1" type="ORF">QWI33_27155</name>
</gene>
<dbReference type="Proteomes" id="UP001171902">
    <property type="component" value="Unassembled WGS sequence"/>
</dbReference>
<evidence type="ECO:0000313" key="1">
    <source>
        <dbReference type="EMBL" id="MDN3243422.1"/>
    </source>
</evidence>
<evidence type="ECO:0000313" key="2">
    <source>
        <dbReference type="Proteomes" id="UP001171902"/>
    </source>
</evidence>
<reference evidence="1" key="1">
    <citation type="submission" date="2023-06" db="EMBL/GenBank/DDBJ databases">
        <title>Gycomyces niveus sp.nov., a novel actinomycete isolated from soil in Shouguang.</title>
        <authorList>
            <person name="Yang X."/>
            <person name="Zhao J."/>
        </authorList>
    </citation>
    <scope>NUCLEOTIDE SEQUENCE</scope>
    <source>
        <strain evidence="1">NEAU C2</strain>
    </source>
</reference>
<evidence type="ECO:0008006" key="3">
    <source>
        <dbReference type="Google" id="ProtNLM"/>
    </source>
</evidence>
<organism evidence="1 2">
    <name type="scientific">Glycomyces tritici</name>
    <dbReference type="NCBI Taxonomy" id="2665176"/>
    <lineage>
        <taxon>Bacteria</taxon>
        <taxon>Bacillati</taxon>
        <taxon>Actinomycetota</taxon>
        <taxon>Actinomycetes</taxon>
        <taxon>Glycomycetales</taxon>
        <taxon>Glycomycetaceae</taxon>
        <taxon>Glycomyces</taxon>
    </lineage>
</organism>
<proteinExistence type="predicted"/>
<protein>
    <recommendedName>
        <fullName evidence="3">GNAT family N-acetyltransferase</fullName>
    </recommendedName>
</protein>
<comment type="caution">
    <text evidence="1">The sequence shown here is derived from an EMBL/GenBank/DDBJ whole genome shotgun (WGS) entry which is preliminary data.</text>
</comment>
<name>A0ABT7YXV3_9ACTN</name>